<evidence type="ECO:0000259" key="1">
    <source>
        <dbReference type="PROSITE" id="PS51186"/>
    </source>
</evidence>
<accession>A0A0E3JN39</accession>
<protein>
    <submittedName>
        <fullName evidence="2">GCN5-related N-acetyltransferase</fullName>
    </submittedName>
</protein>
<organism evidence="2 3">
    <name type="scientific">Clostridium scatologenes</name>
    <dbReference type="NCBI Taxonomy" id="1548"/>
    <lineage>
        <taxon>Bacteria</taxon>
        <taxon>Bacillati</taxon>
        <taxon>Bacillota</taxon>
        <taxon>Clostridia</taxon>
        <taxon>Eubacteriales</taxon>
        <taxon>Clostridiaceae</taxon>
        <taxon>Clostridium</taxon>
    </lineage>
</organism>
<dbReference type="CDD" id="cd04301">
    <property type="entry name" value="NAT_SF"/>
    <property type="match status" value="1"/>
</dbReference>
<dbReference type="RefSeq" id="WP_029161982.1">
    <property type="nucleotide sequence ID" value="NZ_CP009933.1"/>
</dbReference>
<dbReference type="EMBL" id="CP009933">
    <property type="protein sequence ID" value="AKA68823.1"/>
    <property type="molecule type" value="Genomic_DNA"/>
</dbReference>
<keyword evidence="2" id="KW-0808">Transferase</keyword>
<dbReference type="Pfam" id="PF00583">
    <property type="entry name" value="Acetyltransf_1"/>
    <property type="match status" value="1"/>
</dbReference>
<dbReference type="AlphaFoldDB" id="A0A0E3JN39"/>
<dbReference type="InterPro" id="IPR016181">
    <property type="entry name" value="Acyl_CoA_acyltransferase"/>
</dbReference>
<gene>
    <name evidence="2" type="ORF">CSCA_1698</name>
</gene>
<dbReference type="STRING" id="1548.CSCA_1698"/>
<feature type="domain" description="N-acetyltransferase" evidence="1">
    <location>
        <begin position="1"/>
        <end position="136"/>
    </location>
</feature>
<dbReference type="PROSITE" id="PS51186">
    <property type="entry name" value="GNAT"/>
    <property type="match status" value="1"/>
</dbReference>
<evidence type="ECO:0000313" key="3">
    <source>
        <dbReference type="Proteomes" id="UP000033115"/>
    </source>
</evidence>
<dbReference type="HOGENOM" id="CLU_888358_0_0_9"/>
<dbReference type="Proteomes" id="UP000033115">
    <property type="component" value="Chromosome"/>
</dbReference>
<evidence type="ECO:0000313" key="2">
    <source>
        <dbReference type="EMBL" id="AKA68823.1"/>
    </source>
</evidence>
<name>A0A0E3JN39_CLOSL</name>
<sequence length="310" mass="35664">MIKKMNFDHIPEIQRIDKICFKASAPRRAEGIKAYIEKSNNASIVYELNDKVVGYNFIHTWGNFGWFGSFGVDPLYGGQGIGKELLNYTIKFLKEDAKVENIGLYTMPESSYNVGLYMNMGFKPLKLSLNMKKQLNDSSNLSYCPKYEITNIDVSNEETYLKLKEDIKALSNKISNGLDLSSQLYLIKYNNFGTTFVLKQNDEFKGFALCHHKSIREDITDCLEITLLCISSDVNYKDALDSLLYHCIKYAKSINYKSISINCTTYNYDICTYLLHNHKFKIEQPRLILIMGNENYISDFNGIILCRWAG</sequence>
<dbReference type="InterPro" id="IPR000182">
    <property type="entry name" value="GNAT_dom"/>
</dbReference>
<dbReference type="Gene3D" id="3.40.630.30">
    <property type="match status" value="2"/>
</dbReference>
<dbReference type="GO" id="GO:0016747">
    <property type="term" value="F:acyltransferase activity, transferring groups other than amino-acyl groups"/>
    <property type="evidence" value="ECO:0007669"/>
    <property type="project" value="InterPro"/>
</dbReference>
<proteinExistence type="predicted"/>
<dbReference type="SUPFAM" id="SSF55729">
    <property type="entry name" value="Acyl-CoA N-acyltransferases (Nat)"/>
    <property type="match status" value="2"/>
</dbReference>
<reference evidence="2 3" key="1">
    <citation type="journal article" date="2015" name="J. Biotechnol.">
        <title>Complete genome sequence of a malodorant-producing acetogen, Clostridium scatologenes ATCC 25775(T).</title>
        <authorList>
            <person name="Zhu Z."/>
            <person name="Guo T."/>
            <person name="Zheng H."/>
            <person name="Song T."/>
            <person name="Ouyang P."/>
            <person name="Xie J."/>
        </authorList>
    </citation>
    <scope>NUCLEOTIDE SEQUENCE [LARGE SCALE GENOMIC DNA]</scope>
    <source>
        <strain evidence="2 3">ATCC 25775</strain>
    </source>
</reference>
<keyword evidence="3" id="KW-1185">Reference proteome</keyword>
<dbReference type="KEGG" id="csq:CSCA_1698"/>